<dbReference type="Gene3D" id="1.25.40.10">
    <property type="entry name" value="Tetratricopeptide repeat domain"/>
    <property type="match status" value="1"/>
</dbReference>
<dbReference type="InterPro" id="IPR001867">
    <property type="entry name" value="OmpR/PhoB-type_DNA-bd"/>
</dbReference>
<proteinExistence type="inferred from homology"/>
<evidence type="ECO:0000256" key="5">
    <source>
        <dbReference type="PROSITE-ProRule" id="PRU01091"/>
    </source>
</evidence>
<evidence type="ECO:0000259" key="7">
    <source>
        <dbReference type="PROSITE" id="PS51755"/>
    </source>
</evidence>
<dbReference type="InterPro" id="IPR005158">
    <property type="entry name" value="BTAD"/>
</dbReference>
<evidence type="ECO:0000256" key="1">
    <source>
        <dbReference type="ARBA" id="ARBA00005820"/>
    </source>
</evidence>
<feature type="compositionally biased region" description="Low complexity" evidence="6">
    <location>
        <begin position="266"/>
        <end position="280"/>
    </location>
</feature>
<dbReference type="SUPFAM" id="SSF46894">
    <property type="entry name" value="C-terminal effector domain of the bipartite response regulators"/>
    <property type="match status" value="1"/>
</dbReference>
<dbReference type="EMBL" id="BMNK01000005">
    <property type="protein sequence ID" value="GGP07710.1"/>
    <property type="molecule type" value="Genomic_DNA"/>
</dbReference>
<dbReference type="GO" id="GO:0003677">
    <property type="term" value="F:DNA binding"/>
    <property type="evidence" value="ECO:0007669"/>
    <property type="project" value="UniProtKB-UniRule"/>
</dbReference>
<name>A0A918A5W0_9ACTN</name>
<feature type="domain" description="OmpR/PhoB-type" evidence="7">
    <location>
        <begin position="1"/>
        <end position="95"/>
    </location>
</feature>
<evidence type="ECO:0000256" key="3">
    <source>
        <dbReference type="ARBA" id="ARBA00023125"/>
    </source>
</evidence>
<dbReference type="AlphaFoldDB" id="A0A918A5W0"/>
<comment type="similarity">
    <text evidence="1">Belongs to the AfsR/DnrI/RedD regulatory family.</text>
</comment>
<evidence type="ECO:0000313" key="8">
    <source>
        <dbReference type="EMBL" id="GGP07710.1"/>
    </source>
</evidence>
<organism evidence="8 9">
    <name type="scientific">Nonomuraea glycinis</name>
    <dbReference type="NCBI Taxonomy" id="2047744"/>
    <lineage>
        <taxon>Bacteria</taxon>
        <taxon>Bacillati</taxon>
        <taxon>Actinomycetota</taxon>
        <taxon>Actinomycetes</taxon>
        <taxon>Streptosporangiales</taxon>
        <taxon>Streptosporangiaceae</taxon>
        <taxon>Nonomuraea</taxon>
    </lineage>
</organism>
<dbReference type="Proteomes" id="UP000660745">
    <property type="component" value="Unassembled WGS sequence"/>
</dbReference>
<dbReference type="SMART" id="SM00862">
    <property type="entry name" value="Trans_reg_C"/>
    <property type="match status" value="1"/>
</dbReference>
<feature type="DNA-binding region" description="OmpR/PhoB-type" evidence="5">
    <location>
        <begin position="1"/>
        <end position="95"/>
    </location>
</feature>
<keyword evidence="9" id="KW-1185">Reference proteome</keyword>
<keyword evidence="3 5" id="KW-0238">DNA-binding</keyword>
<feature type="region of interest" description="Disordered" evidence="6">
    <location>
        <begin position="252"/>
        <end position="280"/>
    </location>
</feature>
<dbReference type="SUPFAM" id="SSF48452">
    <property type="entry name" value="TPR-like"/>
    <property type="match status" value="1"/>
</dbReference>
<dbReference type="InterPro" id="IPR036388">
    <property type="entry name" value="WH-like_DNA-bd_sf"/>
</dbReference>
<gene>
    <name evidence="8" type="ORF">GCM10012278_36580</name>
</gene>
<protein>
    <recommendedName>
        <fullName evidence="7">OmpR/PhoB-type domain-containing protein</fullName>
    </recommendedName>
</protein>
<dbReference type="Pfam" id="PF00486">
    <property type="entry name" value="Trans_reg_C"/>
    <property type="match status" value="1"/>
</dbReference>
<dbReference type="InterPro" id="IPR016032">
    <property type="entry name" value="Sig_transdc_resp-reg_C-effctor"/>
</dbReference>
<comment type="caution">
    <text evidence="8">The sequence shown here is derived from an EMBL/GenBank/DDBJ whole genome shotgun (WGS) entry which is preliminary data.</text>
</comment>
<reference evidence="8" key="1">
    <citation type="journal article" date="2014" name="Int. J. Syst. Evol. Microbiol.">
        <title>Complete genome sequence of Corynebacterium casei LMG S-19264T (=DSM 44701T), isolated from a smear-ripened cheese.</title>
        <authorList>
            <consortium name="US DOE Joint Genome Institute (JGI-PGF)"/>
            <person name="Walter F."/>
            <person name="Albersmeier A."/>
            <person name="Kalinowski J."/>
            <person name="Ruckert C."/>
        </authorList>
    </citation>
    <scope>NUCLEOTIDE SEQUENCE</scope>
    <source>
        <strain evidence="8">CGMCC 4.7430</strain>
    </source>
</reference>
<keyword evidence="2" id="KW-0805">Transcription regulation</keyword>
<evidence type="ECO:0000256" key="6">
    <source>
        <dbReference type="SAM" id="MobiDB-lite"/>
    </source>
</evidence>
<sequence>MLFRLLGSVRIENARTSMSVKSAPVRGVFAALLLEEGRSVPVERLMRSLWDESPDSARKNLRLYMARLRRQLTALSLRERLVTLRGGGGGYRLLIEPDEVDSIRFKRLAAQGFAELRARRTDAAEATFKEALGLWQGPAGQDCAASEQMRARFAALDELHLTVRERLVEARLGLGRTLDLVPEIHDVLAAAPFRETSWAHLMRAHYLGGNAAGAISAWNSATATLSDHLGLDPSAELRELHLSVLRRDDDAIRGPSSRLQDEDRGPAPAGSPAGAGWRFR</sequence>
<dbReference type="InterPro" id="IPR051677">
    <property type="entry name" value="AfsR-DnrI-RedD_regulator"/>
</dbReference>
<dbReference type="SMART" id="SM01043">
    <property type="entry name" value="BTAD"/>
    <property type="match status" value="1"/>
</dbReference>
<dbReference type="PANTHER" id="PTHR35807">
    <property type="entry name" value="TRANSCRIPTIONAL REGULATOR REDD-RELATED"/>
    <property type="match status" value="1"/>
</dbReference>
<dbReference type="Gene3D" id="1.10.10.10">
    <property type="entry name" value="Winged helix-like DNA-binding domain superfamily/Winged helix DNA-binding domain"/>
    <property type="match status" value="1"/>
</dbReference>
<evidence type="ECO:0000313" key="9">
    <source>
        <dbReference type="Proteomes" id="UP000660745"/>
    </source>
</evidence>
<dbReference type="PANTHER" id="PTHR35807:SF1">
    <property type="entry name" value="TRANSCRIPTIONAL REGULATOR REDD"/>
    <property type="match status" value="1"/>
</dbReference>
<evidence type="ECO:0000256" key="2">
    <source>
        <dbReference type="ARBA" id="ARBA00023015"/>
    </source>
</evidence>
<dbReference type="PROSITE" id="PS51755">
    <property type="entry name" value="OMPR_PHOB"/>
    <property type="match status" value="1"/>
</dbReference>
<dbReference type="GO" id="GO:0000160">
    <property type="term" value="P:phosphorelay signal transduction system"/>
    <property type="evidence" value="ECO:0007669"/>
    <property type="project" value="InterPro"/>
</dbReference>
<keyword evidence="4" id="KW-0804">Transcription</keyword>
<evidence type="ECO:0000256" key="4">
    <source>
        <dbReference type="ARBA" id="ARBA00023163"/>
    </source>
</evidence>
<dbReference type="CDD" id="cd15831">
    <property type="entry name" value="BTAD"/>
    <property type="match status" value="1"/>
</dbReference>
<dbReference type="GO" id="GO:0006355">
    <property type="term" value="P:regulation of DNA-templated transcription"/>
    <property type="evidence" value="ECO:0007669"/>
    <property type="project" value="InterPro"/>
</dbReference>
<dbReference type="Pfam" id="PF03704">
    <property type="entry name" value="BTAD"/>
    <property type="match status" value="1"/>
</dbReference>
<reference evidence="8" key="2">
    <citation type="submission" date="2020-09" db="EMBL/GenBank/DDBJ databases">
        <authorList>
            <person name="Sun Q."/>
            <person name="Zhou Y."/>
        </authorList>
    </citation>
    <scope>NUCLEOTIDE SEQUENCE</scope>
    <source>
        <strain evidence="8">CGMCC 4.7430</strain>
    </source>
</reference>
<accession>A0A918A5W0</accession>
<dbReference type="InterPro" id="IPR011990">
    <property type="entry name" value="TPR-like_helical_dom_sf"/>
</dbReference>